<dbReference type="PANTHER" id="PTHR42844">
    <property type="entry name" value="DIHYDRONEOPTERIN ALDOLASE 1-RELATED"/>
    <property type="match status" value="1"/>
</dbReference>
<evidence type="ECO:0000256" key="7">
    <source>
        <dbReference type="ARBA" id="ARBA00018285"/>
    </source>
</evidence>
<dbReference type="GO" id="GO:0005737">
    <property type="term" value="C:cytoplasm"/>
    <property type="evidence" value="ECO:0007669"/>
    <property type="project" value="TreeGrafter"/>
</dbReference>
<evidence type="ECO:0000256" key="13">
    <source>
        <dbReference type="ARBA" id="ARBA00032109"/>
    </source>
</evidence>
<proteinExistence type="inferred from homology"/>
<evidence type="ECO:0000256" key="4">
    <source>
        <dbReference type="ARBA" id="ARBA00005708"/>
    </source>
</evidence>
<dbReference type="OrthoDB" id="9810587at2"/>
<keyword evidence="10 16" id="KW-0456">Lyase</keyword>
<dbReference type="AlphaFoldDB" id="A0A0N1JSK1"/>
<keyword evidence="9" id="KW-0413">Isomerase</keyword>
<evidence type="ECO:0000256" key="6">
    <source>
        <dbReference type="ARBA" id="ARBA00013043"/>
    </source>
</evidence>
<evidence type="ECO:0000256" key="8">
    <source>
        <dbReference type="ARBA" id="ARBA00022909"/>
    </source>
</evidence>
<sequence>MDHIFLREVRANTLIGWYDWERTALQPVVLDLQIGLPSRTASASDDLIDTIDYDKVVQRLRASLLEQQFLLLEALAEHIARLLLTEFKAPWVSVAVTKPGILQDVGQVGVHIERSQSAV</sequence>
<keyword evidence="17" id="KW-1185">Reference proteome</keyword>
<comment type="catalytic activity">
    <reaction evidence="1">
        <text>7,8-dihydroneopterin = 7,8-dihydromonapterin</text>
        <dbReference type="Rhea" id="RHEA:45328"/>
        <dbReference type="ChEBI" id="CHEBI:17001"/>
        <dbReference type="ChEBI" id="CHEBI:71175"/>
        <dbReference type="EC" id="5.1.99.8"/>
    </reaction>
</comment>
<dbReference type="Pfam" id="PF02152">
    <property type="entry name" value="FolB"/>
    <property type="match status" value="1"/>
</dbReference>
<dbReference type="InterPro" id="IPR006157">
    <property type="entry name" value="FolB_dom"/>
</dbReference>
<dbReference type="RefSeq" id="WP_053938596.1">
    <property type="nucleotide sequence ID" value="NZ_LAQT01000011.1"/>
</dbReference>
<evidence type="ECO:0000256" key="12">
    <source>
        <dbReference type="ARBA" id="ARBA00031101"/>
    </source>
</evidence>
<dbReference type="EMBL" id="LAQT01000011">
    <property type="protein sequence ID" value="KPC51942.1"/>
    <property type="molecule type" value="Genomic_DNA"/>
</dbReference>
<keyword evidence="8" id="KW-0289">Folate biosynthesis</keyword>
<gene>
    <name evidence="16" type="primary">folB</name>
    <name evidence="16" type="ORF">WG78_14785</name>
</gene>
<dbReference type="EC" id="4.1.2.25" evidence="6"/>
<protein>
    <recommendedName>
        <fullName evidence="7">Dihydroneopterin aldolase</fullName>
        <ecNumber evidence="6">4.1.2.25</ecNumber>
        <ecNumber evidence="5">5.1.99.8</ecNumber>
    </recommendedName>
    <alternativeName>
        <fullName evidence="12">7,8-dihydroneopterin 2'-epimerase</fullName>
    </alternativeName>
    <alternativeName>
        <fullName evidence="14">7,8-dihydroneopterin aldolase</fullName>
    </alternativeName>
    <alternativeName>
        <fullName evidence="11">7,8-dihydroneopterin epimerase</fullName>
    </alternativeName>
    <alternativeName>
        <fullName evidence="13">Dihydroneopterin epimerase</fullName>
    </alternativeName>
</protein>
<reference evidence="16 17" key="1">
    <citation type="submission" date="2015-07" db="EMBL/GenBank/DDBJ databases">
        <title>Draft genome sequence of the Amantichitinum ursilacus IGB-41, a new chitin-degrading bacterium.</title>
        <authorList>
            <person name="Kirstahler P."/>
            <person name="Guenther M."/>
            <person name="Grumaz C."/>
            <person name="Rupp S."/>
            <person name="Zibek S."/>
            <person name="Sohn K."/>
        </authorList>
    </citation>
    <scope>NUCLEOTIDE SEQUENCE [LARGE SCALE GENOMIC DNA]</scope>
    <source>
        <strain evidence="16 17">IGB-41</strain>
    </source>
</reference>
<dbReference type="Proteomes" id="UP000037939">
    <property type="component" value="Unassembled WGS sequence"/>
</dbReference>
<dbReference type="SUPFAM" id="SSF55620">
    <property type="entry name" value="Tetrahydrobiopterin biosynthesis enzymes-like"/>
    <property type="match status" value="1"/>
</dbReference>
<dbReference type="PANTHER" id="PTHR42844:SF1">
    <property type="entry name" value="DIHYDRONEOPTERIN ALDOLASE 1-RELATED"/>
    <property type="match status" value="1"/>
</dbReference>
<comment type="similarity">
    <text evidence="4">Belongs to the DHNA family.</text>
</comment>
<dbReference type="GO" id="GO:0004150">
    <property type="term" value="F:dihydroneopterin aldolase activity"/>
    <property type="evidence" value="ECO:0007669"/>
    <property type="project" value="UniProtKB-EC"/>
</dbReference>
<name>A0A0N1JSK1_9NEIS</name>
<comment type="caution">
    <text evidence="16">The sequence shown here is derived from an EMBL/GenBank/DDBJ whole genome shotgun (WGS) entry which is preliminary data.</text>
</comment>
<evidence type="ECO:0000256" key="3">
    <source>
        <dbReference type="ARBA" id="ARBA00005013"/>
    </source>
</evidence>
<organism evidence="16 17">
    <name type="scientific">Amantichitinum ursilacus</name>
    <dbReference type="NCBI Taxonomy" id="857265"/>
    <lineage>
        <taxon>Bacteria</taxon>
        <taxon>Pseudomonadati</taxon>
        <taxon>Pseudomonadota</taxon>
        <taxon>Betaproteobacteria</taxon>
        <taxon>Neisseriales</taxon>
        <taxon>Chitinibacteraceae</taxon>
        <taxon>Amantichitinum</taxon>
    </lineage>
</organism>
<dbReference type="NCBIfam" id="TIGR00526">
    <property type="entry name" value="folB_dom"/>
    <property type="match status" value="1"/>
</dbReference>
<evidence type="ECO:0000256" key="2">
    <source>
        <dbReference type="ARBA" id="ARBA00001353"/>
    </source>
</evidence>
<evidence type="ECO:0000256" key="9">
    <source>
        <dbReference type="ARBA" id="ARBA00023235"/>
    </source>
</evidence>
<evidence type="ECO:0000256" key="5">
    <source>
        <dbReference type="ARBA" id="ARBA00012234"/>
    </source>
</evidence>
<dbReference type="EC" id="5.1.99.8" evidence="5"/>
<evidence type="ECO:0000256" key="11">
    <source>
        <dbReference type="ARBA" id="ARBA00029947"/>
    </source>
</evidence>
<dbReference type="FunFam" id="3.30.1130.10:FF:000002">
    <property type="entry name" value="7,8-dihydroneopterin aldolase"/>
    <property type="match status" value="1"/>
</dbReference>
<dbReference type="STRING" id="857265.WG78_14785"/>
<dbReference type="GO" id="GO:0046656">
    <property type="term" value="P:folic acid biosynthetic process"/>
    <property type="evidence" value="ECO:0007669"/>
    <property type="project" value="UniProtKB-KW"/>
</dbReference>
<comment type="pathway">
    <text evidence="3">Cofactor biosynthesis; tetrahydrofolate biosynthesis; 2-amino-4-hydroxy-6-hydroxymethyl-7,8-dihydropteridine diphosphate from 7,8-dihydroneopterin triphosphate: step 3/4.</text>
</comment>
<evidence type="ECO:0000256" key="14">
    <source>
        <dbReference type="ARBA" id="ARBA00032903"/>
    </source>
</evidence>
<comment type="catalytic activity">
    <reaction evidence="2">
        <text>7,8-dihydroneopterin = 6-hydroxymethyl-7,8-dihydropterin + glycolaldehyde</text>
        <dbReference type="Rhea" id="RHEA:10540"/>
        <dbReference type="ChEBI" id="CHEBI:17001"/>
        <dbReference type="ChEBI" id="CHEBI:17071"/>
        <dbReference type="ChEBI" id="CHEBI:44841"/>
        <dbReference type="EC" id="4.1.2.25"/>
    </reaction>
</comment>
<accession>A0A0N1JSK1</accession>
<feature type="domain" description="Dihydroneopterin aldolase/epimerase" evidence="15">
    <location>
        <begin position="4"/>
        <end position="114"/>
    </location>
</feature>
<dbReference type="Gene3D" id="3.30.1130.10">
    <property type="match status" value="1"/>
</dbReference>
<evidence type="ECO:0000313" key="17">
    <source>
        <dbReference type="Proteomes" id="UP000037939"/>
    </source>
</evidence>
<dbReference type="SMART" id="SM00905">
    <property type="entry name" value="FolB"/>
    <property type="match status" value="1"/>
</dbReference>
<dbReference type="GO" id="GO:0016853">
    <property type="term" value="F:isomerase activity"/>
    <property type="evidence" value="ECO:0007669"/>
    <property type="project" value="UniProtKB-KW"/>
</dbReference>
<evidence type="ECO:0000259" key="15">
    <source>
        <dbReference type="SMART" id="SM00905"/>
    </source>
</evidence>
<evidence type="ECO:0000313" key="16">
    <source>
        <dbReference type="EMBL" id="KPC51942.1"/>
    </source>
</evidence>
<dbReference type="InterPro" id="IPR043133">
    <property type="entry name" value="GTP-CH-I_C/QueF"/>
</dbReference>
<dbReference type="InterPro" id="IPR006156">
    <property type="entry name" value="Dihydroneopterin_aldolase"/>
</dbReference>
<evidence type="ECO:0000256" key="10">
    <source>
        <dbReference type="ARBA" id="ARBA00023239"/>
    </source>
</evidence>
<evidence type="ECO:0000256" key="1">
    <source>
        <dbReference type="ARBA" id="ARBA00000693"/>
    </source>
</evidence>